<feature type="region of interest" description="Disordered" evidence="1">
    <location>
        <begin position="670"/>
        <end position="702"/>
    </location>
</feature>
<feature type="region of interest" description="Disordered" evidence="1">
    <location>
        <begin position="38"/>
        <end position="64"/>
    </location>
</feature>
<feature type="compositionally biased region" description="Gly residues" evidence="1">
    <location>
        <begin position="759"/>
        <end position="768"/>
    </location>
</feature>
<evidence type="ECO:0000313" key="4">
    <source>
        <dbReference type="Proteomes" id="UP001176521"/>
    </source>
</evidence>
<dbReference type="InterPro" id="IPR050464">
    <property type="entry name" value="Zeta_carotene_desat/Oxidored"/>
</dbReference>
<feature type="compositionally biased region" description="Basic and acidic residues" evidence="1">
    <location>
        <begin position="48"/>
        <end position="58"/>
    </location>
</feature>
<reference evidence="3" key="1">
    <citation type="journal article" date="2023" name="PhytoFront">
        <title>Draft Genome Resources of Seven Strains of Tilletia horrida, Causal Agent of Kernel Smut of Rice.</title>
        <authorList>
            <person name="Khanal S."/>
            <person name="Antony Babu S."/>
            <person name="Zhou X.G."/>
        </authorList>
    </citation>
    <scope>NUCLEOTIDE SEQUENCE</scope>
    <source>
        <strain evidence="3">TX3</strain>
    </source>
</reference>
<feature type="compositionally biased region" description="Polar residues" evidence="1">
    <location>
        <begin position="591"/>
        <end position="613"/>
    </location>
</feature>
<accession>A0AAN6JHZ4</accession>
<proteinExistence type="predicted"/>
<dbReference type="Proteomes" id="UP001176521">
    <property type="component" value="Unassembled WGS sequence"/>
</dbReference>
<evidence type="ECO:0000313" key="3">
    <source>
        <dbReference type="EMBL" id="KAK0522536.1"/>
    </source>
</evidence>
<gene>
    <name evidence="3" type="ORF">OC842_006435</name>
</gene>
<feature type="transmembrane region" description="Helical" evidence="2">
    <location>
        <begin position="198"/>
        <end position="220"/>
    </location>
</feature>
<dbReference type="AlphaFoldDB" id="A0AAN6JHZ4"/>
<keyword evidence="2" id="KW-0812">Transmembrane</keyword>
<comment type="caution">
    <text evidence="3">The sequence shown here is derived from an EMBL/GenBank/DDBJ whole genome shotgun (WGS) entry which is preliminary data.</text>
</comment>
<feature type="transmembrane region" description="Helical" evidence="2">
    <location>
        <begin position="12"/>
        <end position="30"/>
    </location>
</feature>
<sequence>MPGASVDAAPVRVAVVGSGLTGLAAAFFLTNELRQLHERPGGAPQQEQEQRTDDDRPAHGPPKRVRVELFERAPRLGMDASSISVIDPSSQKSIRLDVPMRAYNRGYYPELLTLYRRINIPGKRSNFSFSFATAAATASASASASASAPEPSTSGPLPPRAPAPTFVYLGSSGAKGVRMPTIFRRAIPSFRMLDARHAWSGLVSVTTFVHLFLVYFIGYACFLFPCLYHSWLGHTRDPSHPLATTTLAEWARSSRLSRRFLYDILVPILSAAQTAPDTAILAQPCAEVLEFTALAFGVSNYRVATGVHAVVTALTARMDPDTLHLNSTIVEMRPSPTRAGAVLLKVSQAAEDGQLSPTVSEHDGYDYVIFALQANQTARILRDYEAVLATDRTVSFDKRQQRHREHLRDVITNLEHFFYERSVVINHTDTRMLPPEGDRCDLNLISPPRSSSQLASADNYIQRGDAHITSDEEDEGAVDLYLRNGAHRSNDNGSNGSAQPAFDPLLIAPEGCTMATHLIHHYTRPITSSSPSSSPQPNPSSPDARFPDLPLLAHGRQEQAIPSSKNGHANGHAAHHSTHGNARAVHEVHGQPSNGAGQMQPASKNGNASATPSTEEEEESVLFMQTTNPIAPYLPRPELTLSISHFERVVPTLRAKAAQAHFFRWAKTGGGGGGGSQAGASMAPALVPGGADEKQEEEENNRAGKAMVLPARLARQAAAALVAPIRSPRSQWKVQLGDLQRLSPTPASKEEEEEEESGDGGGADVARGGPGLLVAGSWGPPAIPLLEGCVASARLVVSEILEREGLYSPVCDELAVNAM</sequence>
<dbReference type="PANTHER" id="PTHR42923">
    <property type="entry name" value="PROTOPORPHYRINOGEN OXIDASE"/>
    <property type="match status" value="1"/>
</dbReference>
<evidence type="ECO:0008006" key="5">
    <source>
        <dbReference type="Google" id="ProtNLM"/>
    </source>
</evidence>
<dbReference type="Pfam" id="PF13450">
    <property type="entry name" value="NAD_binding_8"/>
    <property type="match status" value="1"/>
</dbReference>
<dbReference type="SUPFAM" id="SSF51905">
    <property type="entry name" value="FAD/NAD(P)-binding domain"/>
    <property type="match status" value="1"/>
</dbReference>
<keyword evidence="2" id="KW-1133">Transmembrane helix</keyword>
<evidence type="ECO:0000256" key="1">
    <source>
        <dbReference type="SAM" id="MobiDB-lite"/>
    </source>
</evidence>
<keyword evidence="2" id="KW-0472">Membrane</keyword>
<feature type="region of interest" description="Disordered" evidence="1">
    <location>
        <begin position="524"/>
        <end position="622"/>
    </location>
</feature>
<keyword evidence="4" id="KW-1185">Reference proteome</keyword>
<organism evidence="3 4">
    <name type="scientific">Tilletia horrida</name>
    <dbReference type="NCBI Taxonomy" id="155126"/>
    <lineage>
        <taxon>Eukaryota</taxon>
        <taxon>Fungi</taxon>
        <taxon>Dikarya</taxon>
        <taxon>Basidiomycota</taxon>
        <taxon>Ustilaginomycotina</taxon>
        <taxon>Exobasidiomycetes</taxon>
        <taxon>Tilletiales</taxon>
        <taxon>Tilletiaceae</taxon>
        <taxon>Tilletia</taxon>
    </lineage>
</organism>
<name>A0AAN6JHZ4_9BASI</name>
<evidence type="ECO:0000256" key="2">
    <source>
        <dbReference type="SAM" id="Phobius"/>
    </source>
</evidence>
<dbReference type="InterPro" id="IPR036188">
    <property type="entry name" value="FAD/NAD-bd_sf"/>
</dbReference>
<dbReference type="GO" id="GO:0016491">
    <property type="term" value="F:oxidoreductase activity"/>
    <property type="evidence" value="ECO:0007669"/>
    <property type="project" value="TreeGrafter"/>
</dbReference>
<feature type="region of interest" description="Disordered" evidence="1">
    <location>
        <begin position="736"/>
        <end position="768"/>
    </location>
</feature>
<dbReference type="PANTHER" id="PTHR42923:SF17">
    <property type="entry name" value="AMINE OXIDASE DOMAIN-CONTAINING PROTEIN"/>
    <property type="match status" value="1"/>
</dbReference>
<dbReference type="EMBL" id="JAPDMQ010000579">
    <property type="protein sequence ID" value="KAK0522536.1"/>
    <property type="molecule type" value="Genomic_DNA"/>
</dbReference>
<protein>
    <recommendedName>
        <fullName evidence="5">Amine oxidase domain-containing protein</fullName>
    </recommendedName>
</protein>